<dbReference type="SUPFAM" id="SSF48371">
    <property type="entry name" value="ARM repeat"/>
    <property type="match status" value="1"/>
</dbReference>
<evidence type="ECO:0000313" key="2">
    <source>
        <dbReference type="EMBL" id="SVB52999.1"/>
    </source>
</evidence>
<dbReference type="Gene3D" id="1.25.10.10">
    <property type="entry name" value="Leucine-rich Repeat Variant"/>
    <property type="match status" value="2"/>
</dbReference>
<reference evidence="2" key="1">
    <citation type="submission" date="2018-05" db="EMBL/GenBank/DDBJ databases">
        <authorList>
            <person name="Lanie J.A."/>
            <person name="Ng W.-L."/>
            <person name="Kazmierczak K.M."/>
            <person name="Andrzejewski T.M."/>
            <person name="Davidsen T.M."/>
            <person name="Wayne K.J."/>
            <person name="Tettelin H."/>
            <person name="Glass J.I."/>
            <person name="Rusch D."/>
            <person name="Podicherti R."/>
            <person name="Tsui H.-C.T."/>
            <person name="Winkler M.E."/>
        </authorList>
    </citation>
    <scope>NUCLEOTIDE SEQUENCE</scope>
</reference>
<name>A0A382ERJ4_9ZZZZ</name>
<evidence type="ECO:0000256" key="1">
    <source>
        <dbReference type="SAM" id="MobiDB-lite"/>
    </source>
</evidence>
<gene>
    <name evidence="2" type="ORF">METZ01_LOCUS205853</name>
</gene>
<dbReference type="AlphaFoldDB" id="A0A382ERJ4"/>
<feature type="region of interest" description="Disordered" evidence="1">
    <location>
        <begin position="327"/>
        <end position="367"/>
    </location>
</feature>
<protein>
    <submittedName>
        <fullName evidence="2">Uncharacterized protein</fullName>
    </submittedName>
</protein>
<dbReference type="InterPro" id="IPR011989">
    <property type="entry name" value="ARM-like"/>
</dbReference>
<proteinExistence type="predicted"/>
<dbReference type="InterPro" id="IPR016024">
    <property type="entry name" value="ARM-type_fold"/>
</dbReference>
<sequence length="473" mass="51299">MTADDYLTDAIRRLGGALRGPSVGGERDSILRTLAESDRPRRRATAAEWSKNPKQLSVLAADSIYTVRVVAAANPFTPGAALTDLADDRVSKVRLATAKNLSTPGTTLESLSLSGDHDIRTAVAGNWSTPPECLGRLSKDRIARVRQAVGTNEMAPADAAVVLAGDSSIFPVFAITDGVRSFSEEQLRELATSEVEQFRYAVAEHRNTPPDVLTDLADDDGVRPGRYIGHWIPIRAAVAENRNTPVEVLTDLATFPDGGVRWGVARNTRCTVDILLLMAADPDVRVRAAVAAHRSCRAAIGWQLSSDEDINVRRAVAGNSRFPKKLRDAALPPVEPLPPPPPPTSPIRAARYRPHTEPEPDPVPTECDNESCASTLCVAGVHIGNDILDYLEPVASASQESHYPGGGNSSELHEIDGVYFAWSENGGWTGFGQFRSPEAAVAHWRDWYGIDDWEEEWEEPDDEDTETASGLPF</sequence>
<accession>A0A382ERJ4</accession>
<feature type="compositionally biased region" description="Pro residues" evidence="1">
    <location>
        <begin position="333"/>
        <end position="345"/>
    </location>
</feature>
<dbReference type="EMBL" id="UINC01045801">
    <property type="protein sequence ID" value="SVB52999.1"/>
    <property type="molecule type" value="Genomic_DNA"/>
</dbReference>
<organism evidence="2">
    <name type="scientific">marine metagenome</name>
    <dbReference type="NCBI Taxonomy" id="408172"/>
    <lineage>
        <taxon>unclassified sequences</taxon>
        <taxon>metagenomes</taxon>
        <taxon>ecological metagenomes</taxon>
    </lineage>
</organism>